<dbReference type="InterPro" id="IPR035068">
    <property type="entry name" value="TldD/PmbA_N"/>
</dbReference>
<dbReference type="Pfam" id="PF01523">
    <property type="entry name" value="PmbA_TldD_1st"/>
    <property type="match status" value="1"/>
</dbReference>
<evidence type="ECO:0000259" key="4">
    <source>
        <dbReference type="Pfam" id="PF19290"/>
    </source>
</evidence>
<dbReference type="EMBL" id="CP078013">
    <property type="protein sequence ID" value="USW03802.1"/>
    <property type="molecule type" value="Genomic_DNA"/>
</dbReference>
<proteinExistence type="inferred from homology"/>
<evidence type="ECO:0000259" key="2">
    <source>
        <dbReference type="Pfam" id="PF01523"/>
    </source>
</evidence>
<reference evidence="5" key="2">
    <citation type="submission" date="2024-04" db="EMBL/GenBank/DDBJ databases">
        <authorList>
            <person name="Diaz M."/>
            <person name="Bach T."/>
            <person name="Gonzalez Anta G."/>
            <person name="Agaras B."/>
            <person name="Wibberg D."/>
            <person name="Noguera F."/>
            <person name="Canciani W."/>
            <person name="Ybarra T."/>
            <person name="Nunez M.L."/>
            <person name="Valverde C."/>
        </authorList>
    </citation>
    <scope>NUCLEOTIDE SEQUENCE</scope>
    <source>
        <strain evidence="5">1008</strain>
    </source>
</reference>
<dbReference type="Pfam" id="PF19289">
    <property type="entry name" value="PmbA_TldD_3rd"/>
    <property type="match status" value="1"/>
</dbReference>
<accession>A0ABD7TQ53</accession>
<reference evidence="5" key="1">
    <citation type="journal article" date="2022" name="Front. Plant Sci.">
        <title>Agronomic efficiency and genome mining analysis of the wheat-biostimulant rhizospheric bacterium Pseudomonas pergaminensis sp. nov. strain 1008T.</title>
        <authorList>
            <person name="Diaz M."/>
            <person name="Bach T."/>
            <person name="Gonzalez Anta G."/>
            <person name="Agaras B."/>
            <person name="Wibberg D."/>
            <person name="Noguera F."/>
            <person name="Canciani W."/>
            <person name="Valverde C."/>
        </authorList>
    </citation>
    <scope>NUCLEOTIDE SEQUENCE</scope>
    <source>
        <strain evidence="5">1008</strain>
    </source>
</reference>
<dbReference type="Gene3D" id="3.30.2290.10">
    <property type="entry name" value="PmbA/TldD superfamily"/>
    <property type="match status" value="1"/>
</dbReference>
<evidence type="ECO:0000256" key="1">
    <source>
        <dbReference type="ARBA" id="ARBA00005836"/>
    </source>
</evidence>
<evidence type="ECO:0000259" key="3">
    <source>
        <dbReference type="Pfam" id="PF19289"/>
    </source>
</evidence>
<sequence length="448" mass="48325">MNQQFAYTGKQLAEIAQDLVAKARHLGASDAKVSISEMSGLSVEVLDGRVTTRTVHTQSSISLTVFRGQRQGFTSSTDFSPANVQRMVSAALDIARYASEDPDACLVDSAQLSTVELDLQTDNPWSLDIEQAVQHVRQVEDGIHRLGAEVRSDGASLETARSQMLLATSQGFCRRSQRTDHSVTARVIGSRDDQRKTDSWTDYRTAPQLLMAPEQVGEIAARSAIESLGSRSISSRSCPVLLAPQAAHSLVHHFHQAVSGGELSRDASFLRDSLGQRIFAEHLDVFENPFQLYGTASGCFDSDGVVGQQRAVVDQGVVRGYFLSAYTARRLGMVSTGNAKGAYNLSLKSRLTKDSDDLTAMLGKLNNGLYITHLIGDGVRLATGDYSRAAQGFWVENGEIQFPVDHVTVAGNLRDIYAGILAVGSDSMTLGKVSGGSILINDLRIGGQ</sequence>
<feature type="domain" description="Metalloprotease TldD/E central" evidence="4">
    <location>
        <begin position="123"/>
        <end position="228"/>
    </location>
</feature>
<dbReference type="PANTHER" id="PTHR43421">
    <property type="entry name" value="METALLOPROTEASE PMBA"/>
    <property type="match status" value="1"/>
</dbReference>
<dbReference type="InterPro" id="IPR045570">
    <property type="entry name" value="Metalloprtase-TldD/E_cen_dom"/>
</dbReference>
<dbReference type="KEGG" id="ppeg:KUA23_14425"/>
<evidence type="ECO:0000313" key="5">
    <source>
        <dbReference type="EMBL" id="USW03802.1"/>
    </source>
</evidence>
<evidence type="ECO:0000313" key="6">
    <source>
        <dbReference type="Proteomes" id="UP001056907"/>
    </source>
</evidence>
<dbReference type="RefSeq" id="WP_252994206.1">
    <property type="nucleotide sequence ID" value="NZ_CP078013.2"/>
</dbReference>
<dbReference type="InterPro" id="IPR002510">
    <property type="entry name" value="Metalloprtase-TldD/E_N"/>
</dbReference>
<dbReference type="PANTHER" id="PTHR43421:SF1">
    <property type="entry name" value="METALLOPROTEASE PMBA"/>
    <property type="match status" value="1"/>
</dbReference>
<dbReference type="InterPro" id="IPR047657">
    <property type="entry name" value="PmbA"/>
</dbReference>
<dbReference type="Pfam" id="PF19290">
    <property type="entry name" value="PmbA_TldD_2nd"/>
    <property type="match status" value="1"/>
</dbReference>
<comment type="similarity">
    <text evidence="1">Belongs to the peptidase U62 family.</text>
</comment>
<organism evidence="5 6">
    <name type="scientific">Pseudomonas pergaminensis</name>
    <dbReference type="NCBI Taxonomy" id="2853159"/>
    <lineage>
        <taxon>Bacteria</taxon>
        <taxon>Pseudomonadati</taxon>
        <taxon>Pseudomonadota</taxon>
        <taxon>Gammaproteobacteria</taxon>
        <taxon>Pseudomonadales</taxon>
        <taxon>Pseudomonadaceae</taxon>
        <taxon>Pseudomonas</taxon>
    </lineage>
</organism>
<dbReference type="AlphaFoldDB" id="A0ABD7TQ53"/>
<dbReference type="InterPro" id="IPR045569">
    <property type="entry name" value="Metalloprtase-TldD/E_C"/>
</dbReference>
<dbReference type="Proteomes" id="UP001056907">
    <property type="component" value="Chromosome"/>
</dbReference>
<protein>
    <submittedName>
        <fullName evidence="5">Metallopeptidase TldD-related protein</fullName>
    </submittedName>
</protein>
<name>A0ABD7TQ53_9PSED</name>
<gene>
    <name evidence="5" type="ORF">KUA23_14425</name>
</gene>
<feature type="domain" description="Metalloprotease TldD/E N-terminal" evidence="2">
    <location>
        <begin position="32"/>
        <end position="95"/>
    </location>
</feature>
<dbReference type="SUPFAM" id="SSF111283">
    <property type="entry name" value="Putative modulator of DNA gyrase, PmbA/TldD"/>
    <property type="match status" value="1"/>
</dbReference>
<dbReference type="InterPro" id="IPR036059">
    <property type="entry name" value="TldD/PmbA_sf"/>
</dbReference>
<feature type="domain" description="Metalloprotease TldD/E C-terminal" evidence="3">
    <location>
        <begin position="236"/>
        <end position="447"/>
    </location>
</feature>